<evidence type="ECO:0000313" key="6">
    <source>
        <dbReference type="Proteomes" id="UP000295021"/>
    </source>
</evidence>
<gene>
    <name evidence="5" type="ORF">EV131_113152</name>
</gene>
<dbReference type="GO" id="GO:0016020">
    <property type="term" value="C:membrane"/>
    <property type="evidence" value="ECO:0007669"/>
    <property type="project" value="UniProtKB-SubCell"/>
</dbReference>
<comment type="caution">
    <text evidence="5">The sequence shown here is derived from an EMBL/GenBank/DDBJ whole genome shotgun (WGS) entry which is preliminary data.</text>
</comment>
<keyword evidence="3" id="KW-1133">Transmembrane helix</keyword>
<keyword evidence="4" id="KW-0472">Membrane</keyword>
<reference evidence="5 6" key="1">
    <citation type="submission" date="2019-03" db="EMBL/GenBank/DDBJ databases">
        <title>Genomic Encyclopedia of Type Strains, Phase IV (KMG-V): Genome sequencing to study the core and pangenomes of soil and plant-associated prokaryotes.</title>
        <authorList>
            <person name="Whitman W."/>
        </authorList>
    </citation>
    <scope>NUCLEOTIDE SEQUENCE [LARGE SCALE GENOMIC DNA]</scope>
    <source>
        <strain evidence="5 6">FB403</strain>
    </source>
</reference>
<dbReference type="Gene3D" id="3.30.1150.10">
    <property type="match status" value="1"/>
</dbReference>
<evidence type="ECO:0000256" key="4">
    <source>
        <dbReference type="ARBA" id="ARBA00023136"/>
    </source>
</evidence>
<name>A0AAX2QEU3_9HYPH</name>
<organism evidence="5 6">
    <name type="scientific">Rhizobium laguerreae</name>
    <dbReference type="NCBI Taxonomy" id="1076926"/>
    <lineage>
        <taxon>Bacteria</taxon>
        <taxon>Pseudomonadati</taxon>
        <taxon>Pseudomonadota</taxon>
        <taxon>Alphaproteobacteria</taxon>
        <taxon>Hyphomicrobiales</taxon>
        <taxon>Rhizobiaceae</taxon>
        <taxon>Rhizobium/Agrobacterium group</taxon>
        <taxon>Rhizobium</taxon>
    </lineage>
</organism>
<keyword evidence="2" id="KW-0812">Transmembrane</keyword>
<proteinExistence type="predicted"/>
<dbReference type="InterPro" id="IPR006260">
    <property type="entry name" value="TonB/TolA_C"/>
</dbReference>
<dbReference type="NCBIfam" id="TIGR01352">
    <property type="entry name" value="tonB_Cterm"/>
    <property type="match status" value="1"/>
</dbReference>
<evidence type="ECO:0000256" key="1">
    <source>
        <dbReference type="ARBA" id="ARBA00004167"/>
    </source>
</evidence>
<dbReference type="SUPFAM" id="SSF74653">
    <property type="entry name" value="TolA/TonB C-terminal domain"/>
    <property type="match status" value="1"/>
</dbReference>
<protein>
    <submittedName>
        <fullName evidence="5">TonB family protein</fullName>
    </submittedName>
</protein>
<dbReference type="Pfam" id="PF13103">
    <property type="entry name" value="TonB_2"/>
    <property type="match status" value="1"/>
</dbReference>
<dbReference type="AlphaFoldDB" id="A0AAX2QEU3"/>
<comment type="subcellular location">
    <subcellularLocation>
        <location evidence="1">Membrane</location>
        <topology evidence="1">Single-pass membrane protein</topology>
    </subcellularLocation>
</comment>
<dbReference type="Proteomes" id="UP000295021">
    <property type="component" value="Unassembled WGS sequence"/>
</dbReference>
<dbReference type="EMBL" id="SMBI01000013">
    <property type="protein sequence ID" value="TCU19552.1"/>
    <property type="molecule type" value="Genomic_DNA"/>
</dbReference>
<dbReference type="RefSeq" id="WP_206113844.1">
    <property type="nucleotide sequence ID" value="NZ_SMBI01000013.1"/>
</dbReference>
<sequence length="301" mass="33363">MVRWILFGCLFLSVFGMASILRAEERRLATKTEWGTEVKRRLVENLAVAVGSGLPGTRHPELKLIVRRNGTIAKVTVIRSSGDKSIDEAVLRMVKRAGRLPPFSRDMKGKQEEVIVSVEIDLGERPPPDTTSKGERVYQALGFRLELPQPFEISQTRRPNDTEIYIDVRSRTNEPSSTDANGTVCTVGFDAHPSERDMTQSQLNADDVILKKITAAAGREPSLFGKVESTIVFDHDGVRGIATITTPALFDRHMSDRRQYQATMVRPQGTVTVSCWMTAKAMPHAIAMFQKIAEGTGLAKP</sequence>
<accession>A0AAX2QEU3</accession>
<evidence type="ECO:0000256" key="3">
    <source>
        <dbReference type="ARBA" id="ARBA00022989"/>
    </source>
</evidence>
<evidence type="ECO:0000256" key="2">
    <source>
        <dbReference type="ARBA" id="ARBA00022692"/>
    </source>
</evidence>
<evidence type="ECO:0000313" key="5">
    <source>
        <dbReference type="EMBL" id="TCU19552.1"/>
    </source>
</evidence>